<gene>
    <name evidence="6" type="ORF">CQA66_00805</name>
</gene>
<keyword evidence="2" id="KW-0479">Metal-binding</keyword>
<dbReference type="PANTHER" id="PTHR42978">
    <property type="entry name" value="QUORUM-QUENCHING LACTONASE YTNP-RELATED-RELATED"/>
    <property type="match status" value="1"/>
</dbReference>
<evidence type="ECO:0000313" key="6">
    <source>
        <dbReference type="EMBL" id="RDU73757.1"/>
    </source>
</evidence>
<evidence type="ECO:0000256" key="2">
    <source>
        <dbReference type="ARBA" id="ARBA00022723"/>
    </source>
</evidence>
<dbReference type="AlphaFoldDB" id="A0A3D8J8C9"/>
<dbReference type="OrthoDB" id="5443440at2"/>
<name>A0A3D8J8C9_9HELI</name>
<evidence type="ECO:0000256" key="4">
    <source>
        <dbReference type="ARBA" id="ARBA00022833"/>
    </source>
</evidence>
<proteinExistence type="inferred from homology"/>
<dbReference type="Pfam" id="PF00753">
    <property type="entry name" value="Lactamase_B"/>
    <property type="match status" value="1"/>
</dbReference>
<dbReference type="SMART" id="SM00849">
    <property type="entry name" value="Lactamase_B"/>
    <property type="match status" value="1"/>
</dbReference>
<dbReference type="InterPro" id="IPR051013">
    <property type="entry name" value="MBL_superfamily_lactonases"/>
</dbReference>
<accession>A0A3D8J8C9</accession>
<organism evidence="6 7">
    <name type="scientific">Helicobacter aurati</name>
    <dbReference type="NCBI Taxonomy" id="137778"/>
    <lineage>
        <taxon>Bacteria</taxon>
        <taxon>Pseudomonadati</taxon>
        <taxon>Campylobacterota</taxon>
        <taxon>Epsilonproteobacteria</taxon>
        <taxon>Campylobacterales</taxon>
        <taxon>Helicobacteraceae</taxon>
        <taxon>Helicobacter</taxon>
    </lineage>
</organism>
<evidence type="ECO:0000256" key="1">
    <source>
        <dbReference type="ARBA" id="ARBA00007749"/>
    </source>
</evidence>
<dbReference type="GO" id="GO:0046872">
    <property type="term" value="F:metal ion binding"/>
    <property type="evidence" value="ECO:0007669"/>
    <property type="project" value="UniProtKB-KW"/>
</dbReference>
<dbReference type="RefSeq" id="WP_104762589.1">
    <property type="nucleotide sequence ID" value="NZ_FZPM01000005.1"/>
</dbReference>
<dbReference type="InterPro" id="IPR036866">
    <property type="entry name" value="RibonucZ/Hydroxyglut_hydro"/>
</dbReference>
<dbReference type="SUPFAM" id="SSF56281">
    <property type="entry name" value="Metallo-hydrolase/oxidoreductase"/>
    <property type="match status" value="1"/>
</dbReference>
<protein>
    <submittedName>
        <fullName evidence="6">MBL fold hydrolase</fullName>
    </submittedName>
</protein>
<comment type="caution">
    <text evidence="6">The sequence shown here is derived from an EMBL/GenBank/DDBJ whole genome shotgun (WGS) entry which is preliminary data.</text>
</comment>
<dbReference type="InterPro" id="IPR001279">
    <property type="entry name" value="Metallo-B-lactamas"/>
</dbReference>
<comment type="similarity">
    <text evidence="1">Belongs to the metallo-beta-lactamase superfamily.</text>
</comment>
<keyword evidence="7" id="KW-1185">Reference proteome</keyword>
<dbReference type="Gene3D" id="3.60.15.10">
    <property type="entry name" value="Ribonuclease Z/Hydroxyacylglutathione hydrolase-like"/>
    <property type="match status" value="1"/>
</dbReference>
<evidence type="ECO:0000313" key="7">
    <source>
        <dbReference type="Proteomes" id="UP000256424"/>
    </source>
</evidence>
<sequence length="263" mass="30408">MRKIFLLMLCFIHYMVANGFYQTRVGDAEVFIISLQKSAPPTQKLITKEKAIKNKTYLENEHNIMLIKQANFIALVDTGFPHTTEILRSKLKEQAVEFTDITHILLTHGHKDHLGGILDKNGKSNFPYATLVIDKREYDFWIHSQDIFAKQTLESFGKNTQFVESHMPIFDSELIIKPLSAYGHTPGHTLFSFEDSQRKIVFIGDLVHVYEAQITNPRIAIEYDIDKQEAVRTRLRLFKELQNVEIVGVHTPFSKPRLLHTKN</sequence>
<dbReference type="EMBL" id="NXLW01000001">
    <property type="protein sequence ID" value="RDU73757.1"/>
    <property type="molecule type" value="Genomic_DNA"/>
</dbReference>
<keyword evidence="3 6" id="KW-0378">Hydrolase</keyword>
<evidence type="ECO:0000256" key="3">
    <source>
        <dbReference type="ARBA" id="ARBA00022801"/>
    </source>
</evidence>
<dbReference type="GO" id="GO:0016787">
    <property type="term" value="F:hydrolase activity"/>
    <property type="evidence" value="ECO:0007669"/>
    <property type="project" value="UniProtKB-KW"/>
</dbReference>
<reference evidence="6 7" key="1">
    <citation type="submission" date="2018-04" db="EMBL/GenBank/DDBJ databases">
        <title>Novel Campyloabacter and Helicobacter Species and Strains.</title>
        <authorList>
            <person name="Mannion A.J."/>
            <person name="Shen Z."/>
            <person name="Fox J.G."/>
        </authorList>
    </citation>
    <scope>NUCLEOTIDE SEQUENCE [LARGE SCALE GENOMIC DNA]</scope>
    <source>
        <strain evidence="6 7">MIT 97-5075</strain>
    </source>
</reference>
<keyword evidence="4" id="KW-0862">Zinc</keyword>
<evidence type="ECO:0000259" key="5">
    <source>
        <dbReference type="SMART" id="SM00849"/>
    </source>
</evidence>
<dbReference type="Proteomes" id="UP000256424">
    <property type="component" value="Unassembled WGS sequence"/>
</dbReference>
<feature type="domain" description="Metallo-beta-lactamase" evidence="5">
    <location>
        <begin position="61"/>
        <end position="250"/>
    </location>
</feature>